<organism evidence="5 6">
    <name type="scientific">Cinara cedri</name>
    <dbReference type="NCBI Taxonomy" id="506608"/>
    <lineage>
        <taxon>Eukaryota</taxon>
        <taxon>Metazoa</taxon>
        <taxon>Ecdysozoa</taxon>
        <taxon>Arthropoda</taxon>
        <taxon>Hexapoda</taxon>
        <taxon>Insecta</taxon>
        <taxon>Pterygota</taxon>
        <taxon>Neoptera</taxon>
        <taxon>Paraneoptera</taxon>
        <taxon>Hemiptera</taxon>
        <taxon>Sternorrhyncha</taxon>
        <taxon>Aphidomorpha</taxon>
        <taxon>Aphidoidea</taxon>
        <taxon>Aphididae</taxon>
        <taxon>Lachninae</taxon>
        <taxon>Cinara</taxon>
    </lineage>
</organism>
<dbReference type="PANTHER" id="PTHR24173:SF40">
    <property type="entry name" value="AGAP006757-PA"/>
    <property type="match status" value="1"/>
</dbReference>
<feature type="compositionally biased region" description="Polar residues" evidence="4">
    <location>
        <begin position="461"/>
        <end position="470"/>
    </location>
</feature>
<reference evidence="5 6" key="1">
    <citation type="submission" date="2019-08" db="EMBL/GenBank/DDBJ databases">
        <authorList>
            <person name="Alioto T."/>
            <person name="Alioto T."/>
            <person name="Gomez Garrido J."/>
        </authorList>
    </citation>
    <scope>NUCLEOTIDE SEQUENCE [LARGE SCALE GENOMIC DNA]</scope>
</reference>
<accession>A0A5E4MRQ2</accession>
<keyword evidence="1" id="KW-0677">Repeat</keyword>
<sequence>MYGFTAYKLHTVTPNPCRSTDTGRRPSATVHFNQKIPFNSVTDHTYKSKDTFKSTDVASSAAMCYRRGGQKYALQAKQSITYGRGSFPNEYCDDDLENYLTHRRYSADECSIDTGRKSVTFDLYDKRLSESIHDVHKKFHEITVYENSSAVEMTPEIPDPRVRTPPELARVNTDEPIECVRQMLKAARDMELETVVNILTSHDEDFFRNNINDTDSTGRTLLSYIASSGSVEIFDEIFRVPNLDYNKPDNEGNTPLHFASQAGQSEIVCLLLNNCLQLEIDARNCLGFTPLMKAALQGRTKCAKFLLYAGASPTMRDTGRGLRAEQWARFCGRYNCADAIEKLARNRLLERTTSYGRWGSDPELGPHMLINGRLMQPPAAAAVSIHRSATQHHSIKSKLKRAFRTSSNPDSTGTANQYSLVSQLTGAALCASSPALPVHTRAKPIVKSLLRPLTVPKVTVTGLQDQQQMPALSPNGADSRGKKQKNKKR</sequence>
<dbReference type="InterPro" id="IPR036770">
    <property type="entry name" value="Ankyrin_rpt-contain_sf"/>
</dbReference>
<dbReference type="Gene3D" id="1.25.40.20">
    <property type="entry name" value="Ankyrin repeat-containing domain"/>
    <property type="match status" value="1"/>
</dbReference>
<dbReference type="Pfam" id="PF12796">
    <property type="entry name" value="Ank_2"/>
    <property type="match status" value="1"/>
</dbReference>
<name>A0A5E4MRQ2_9HEMI</name>
<evidence type="ECO:0000313" key="5">
    <source>
        <dbReference type="EMBL" id="VVC32591.1"/>
    </source>
</evidence>
<feature type="repeat" description="ANK" evidence="3">
    <location>
        <begin position="251"/>
        <end position="283"/>
    </location>
</feature>
<evidence type="ECO:0000256" key="1">
    <source>
        <dbReference type="ARBA" id="ARBA00022737"/>
    </source>
</evidence>
<dbReference type="SMART" id="SM00248">
    <property type="entry name" value="ANK"/>
    <property type="match status" value="3"/>
</dbReference>
<feature type="region of interest" description="Disordered" evidence="4">
    <location>
        <begin position="461"/>
        <end position="489"/>
    </location>
</feature>
<dbReference type="PROSITE" id="PS50297">
    <property type="entry name" value="ANK_REP_REGION"/>
    <property type="match status" value="2"/>
</dbReference>
<keyword evidence="2 3" id="KW-0040">ANK repeat</keyword>
<dbReference type="Proteomes" id="UP000325440">
    <property type="component" value="Unassembled WGS sequence"/>
</dbReference>
<dbReference type="AlphaFoldDB" id="A0A5E4MRQ2"/>
<dbReference type="EMBL" id="CABPRJ010000957">
    <property type="protein sequence ID" value="VVC32591.1"/>
    <property type="molecule type" value="Genomic_DNA"/>
</dbReference>
<evidence type="ECO:0000256" key="2">
    <source>
        <dbReference type="ARBA" id="ARBA00023043"/>
    </source>
</evidence>
<evidence type="ECO:0000256" key="3">
    <source>
        <dbReference type="PROSITE-ProRule" id="PRU00023"/>
    </source>
</evidence>
<dbReference type="SUPFAM" id="SSF48403">
    <property type="entry name" value="Ankyrin repeat"/>
    <property type="match status" value="1"/>
</dbReference>
<evidence type="ECO:0000313" key="6">
    <source>
        <dbReference type="Proteomes" id="UP000325440"/>
    </source>
</evidence>
<dbReference type="PROSITE" id="PS50088">
    <property type="entry name" value="ANK_REPEAT"/>
    <property type="match status" value="2"/>
</dbReference>
<feature type="repeat" description="ANK" evidence="3">
    <location>
        <begin position="286"/>
        <end position="318"/>
    </location>
</feature>
<proteinExistence type="predicted"/>
<evidence type="ECO:0000256" key="4">
    <source>
        <dbReference type="SAM" id="MobiDB-lite"/>
    </source>
</evidence>
<protein>
    <submittedName>
        <fullName evidence="5">Ankyrin repeat-containing domain,Ankyrin repeat</fullName>
    </submittedName>
</protein>
<keyword evidence="6" id="KW-1185">Reference proteome</keyword>
<dbReference type="PANTHER" id="PTHR24173">
    <property type="entry name" value="ANKYRIN REPEAT CONTAINING"/>
    <property type="match status" value="1"/>
</dbReference>
<dbReference type="InterPro" id="IPR002110">
    <property type="entry name" value="Ankyrin_rpt"/>
</dbReference>
<dbReference type="OrthoDB" id="5406014at2759"/>
<gene>
    <name evidence="5" type="ORF">CINCED_3A014309</name>
</gene>
<dbReference type="PRINTS" id="PR01415">
    <property type="entry name" value="ANKYRIN"/>
</dbReference>